<evidence type="ECO:0008006" key="3">
    <source>
        <dbReference type="Google" id="ProtNLM"/>
    </source>
</evidence>
<evidence type="ECO:0000256" key="1">
    <source>
        <dbReference type="SAM" id="Phobius"/>
    </source>
</evidence>
<organism evidence="2">
    <name type="scientific">marine sediment metagenome</name>
    <dbReference type="NCBI Taxonomy" id="412755"/>
    <lineage>
        <taxon>unclassified sequences</taxon>
        <taxon>metagenomes</taxon>
        <taxon>ecological metagenomes</taxon>
    </lineage>
</organism>
<feature type="transmembrane region" description="Helical" evidence="1">
    <location>
        <begin position="111"/>
        <end position="133"/>
    </location>
</feature>
<feature type="transmembrane region" description="Helical" evidence="1">
    <location>
        <begin position="12"/>
        <end position="35"/>
    </location>
</feature>
<name>A0A0F9QJ86_9ZZZZ</name>
<feature type="transmembrane region" description="Helical" evidence="1">
    <location>
        <begin position="81"/>
        <end position="105"/>
    </location>
</feature>
<comment type="caution">
    <text evidence="2">The sequence shown here is derived from an EMBL/GenBank/DDBJ whole genome shotgun (WGS) entry which is preliminary data.</text>
</comment>
<evidence type="ECO:0000313" key="2">
    <source>
        <dbReference type="EMBL" id="KKN13221.1"/>
    </source>
</evidence>
<keyword evidence="1" id="KW-0472">Membrane</keyword>
<sequence>MKNFNVSEKNILIYRIIFTVLSWFTFITGFFINSISSGLPFIWLNSFIYYTMQTNFMVTIWFTLAIIWYKKPQLLEKITGALKGAFTLYITITFVIFAVLLQMFYPFPKGWAAFSNLVLHYITPIAFIFDWILTENKIKYKWTYMLYWIVYPVCYIIFAVIHGTITDNYIYYFFDINALGILGFVMYTSILIVFGIVLAGLYTAINRRRTKD</sequence>
<dbReference type="InterPro" id="IPR049713">
    <property type="entry name" value="Pr6Pr-like"/>
</dbReference>
<accession>A0A0F9QJ86</accession>
<reference evidence="2" key="1">
    <citation type="journal article" date="2015" name="Nature">
        <title>Complex archaea that bridge the gap between prokaryotes and eukaryotes.</title>
        <authorList>
            <person name="Spang A."/>
            <person name="Saw J.H."/>
            <person name="Jorgensen S.L."/>
            <person name="Zaremba-Niedzwiedzka K."/>
            <person name="Martijn J."/>
            <person name="Lind A.E."/>
            <person name="van Eijk R."/>
            <person name="Schleper C."/>
            <person name="Guy L."/>
            <person name="Ettema T.J."/>
        </authorList>
    </citation>
    <scope>NUCLEOTIDE SEQUENCE</scope>
</reference>
<protein>
    <recommendedName>
        <fullName evidence="3">Pr6Pr family membrane protein</fullName>
    </recommendedName>
</protein>
<dbReference type="NCBIfam" id="NF038065">
    <property type="entry name" value="Pr6Pr"/>
    <property type="match status" value="1"/>
</dbReference>
<feature type="transmembrane region" description="Helical" evidence="1">
    <location>
        <begin position="47"/>
        <end position="69"/>
    </location>
</feature>
<keyword evidence="1" id="KW-0812">Transmembrane</keyword>
<proteinExistence type="predicted"/>
<gene>
    <name evidence="2" type="ORF">LCGC14_1008650</name>
</gene>
<dbReference type="EMBL" id="LAZR01003947">
    <property type="protein sequence ID" value="KKN13221.1"/>
    <property type="molecule type" value="Genomic_DNA"/>
</dbReference>
<dbReference type="AlphaFoldDB" id="A0A0F9QJ86"/>
<feature type="transmembrane region" description="Helical" evidence="1">
    <location>
        <begin position="185"/>
        <end position="205"/>
    </location>
</feature>
<keyword evidence="1" id="KW-1133">Transmembrane helix</keyword>
<feature type="transmembrane region" description="Helical" evidence="1">
    <location>
        <begin position="145"/>
        <end position="165"/>
    </location>
</feature>